<keyword evidence="11" id="KW-0282">Flagellum</keyword>
<dbReference type="GO" id="GO:0044780">
    <property type="term" value="P:bacterial-type flagellum assembly"/>
    <property type="evidence" value="ECO:0007669"/>
    <property type="project" value="InterPro"/>
</dbReference>
<evidence type="ECO:0000256" key="1">
    <source>
        <dbReference type="ARBA" id="ARBA00004117"/>
    </source>
</evidence>
<feature type="domain" description="Flagellar hook protein FlgE/F/G-like D1" evidence="10">
    <location>
        <begin position="83"/>
        <end position="159"/>
    </location>
</feature>
<evidence type="ECO:0000313" key="11">
    <source>
        <dbReference type="EMBL" id="MBO8416640.1"/>
    </source>
</evidence>
<dbReference type="GO" id="GO:0009425">
    <property type="term" value="C:bacterial-type flagellum basal body"/>
    <property type="evidence" value="ECO:0007669"/>
    <property type="project" value="UniProtKB-SubCell"/>
</dbReference>
<comment type="subcellular location">
    <subcellularLocation>
        <location evidence="1 5">Bacterial flagellum basal body</location>
    </subcellularLocation>
</comment>
<dbReference type="InterPro" id="IPR001444">
    <property type="entry name" value="Flag_bb_rod_N"/>
</dbReference>
<accession>A0A9D9DDV1</accession>
<keyword evidence="4 5" id="KW-0975">Bacterial flagellum</keyword>
<dbReference type="AlphaFoldDB" id="A0A9D9DDV1"/>
<comment type="function">
    <text evidence="5">A flexible structure which links the flagellar filament to the drive apparatus in the basal body.</text>
</comment>
<dbReference type="InterPro" id="IPR011491">
    <property type="entry name" value="FlgE_D2"/>
</dbReference>
<evidence type="ECO:0000256" key="6">
    <source>
        <dbReference type="SAM" id="MobiDB-lite"/>
    </source>
</evidence>
<dbReference type="Pfam" id="PF07559">
    <property type="entry name" value="FlgE_D2"/>
    <property type="match status" value="1"/>
</dbReference>
<dbReference type="NCBIfam" id="TIGR03506">
    <property type="entry name" value="FlgEFG_subfam"/>
    <property type="match status" value="1"/>
</dbReference>
<dbReference type="SUPFAM" id="SSF117143">
    <property type="entry name" value="Flagellar hook protein flgE"/>
    <property type="match status" value="1"/>
</dbReference>
<keyword evidence="11" id="KW-0966">Cell projection</keyword>
<evidence type="ECO:0000259" key="9">
    <source>
        <dbReference type="Pfam" id="PF07559"/>
    </source>
</evidence>
<reference evidence="11" key="1">
    <citation type="submission" date="2020-10" db="EMBL/GenBank/DDBJ databases">
        <authorList>
            <person name="Gilroy R."/>
        </authorList>
    </citation>
    <scope>NUCLEOTIDE SEQUENCE</scope>
    <source>
        <strain evidence="11">17213</strain>
    </source>
</reference>
<feature type="domain" description="Flagellar basal-body/hook protein C-terminal" evidence="8">
    <location>
        <begin position="462"/>
        <end position="504"/>
    </location>
</feature>
<dbReference type="GO" id="GO:0009424">
    <property type="term" value="C:bacterial-type flagellum hook"/>
    <property type="evidence" value="ECO:0007669"/>
    <property type="project" value="InterPro"/>
</dbReference>
<dbReference type="InterPro" id="IPR019776">
    <property type="entry name" value="Flagellar_basal_body_rod_CS"/>
</dbReference>
<feature type="domain" description="Flagellar basal body rod protein N-terminal" evidence="7">
    <location>
        <begin position="6"/>
        <end position="32"/>
    </location>
</feature>
<dbReference type="InterPro" id="IPR010930">
    <property type="entry name" value="Flg_bb/hook_C_dom"/>
</dbReference>
<dbReference type="Proteomes" id="UP000823631">
    <property type="component" value="Unassembled WGS sequence"/>
</dbReference>
<dbReference type="InterPro" id="IPR037925">
    <property type="entry name" value="FlgE/F/G-like"/>
</dbReference>
<comment type="caution">
    <text evidence="11">The sequence shown here is derived from an EMBL/GenBank/DDBJ whole genome shotgun (WGS) entry which is preliminary data.</text>
</comment>
<evidence type="ECO:0000259" key="8">
    <source>
        <dbReference type="Pfam" id="PF06429"/>
    </source>
</evidence>
<dbReference type="PRINTS" id="PR01005">
    <property type="entry name" value="FLGHOOKAP1"/>
</dbReference>
<evidence type="ECO:0000256" key="5">
    <source>
        <dbReference type="RuleBase" id="RU362116"/>
    </source>
</evidence>
<dbReference type="GO" id="GO:0071978">
    <property type="term" value="P:bacterial-type flagellum-dependent swarming motility"/>
    <property type="evidence" value="ECO:0007669"/>
    <property type="project" value="TreeGrafter"/>
</dbReference>
<dbReference type="PROSITE" id="PS00588">
    <property type="entry name" value="FLAGELLA_BB_ROD"/>
    <property type="match status" value="1"/>
</dbReference>
<dbReference type="Gene3D" id="2.60.98.20">
    <property type="entry name" value="Flagellar hook protein FlgE"/>
    <property type="match status" value="1"/>
</dbReference>
<proteinExistence type="inferred from homology"/>
<gene>
    <name evidence="11" type="ORF">IAB19_09690</name>
</gene>
<evidence type="ECO:0000313" key="12">
    <source>
        <dbReference type="Proteomes" id="UP000823631"/>
    </source>
</evidence>
<feature type="domain" description="Flagellar hook protein FlgE D2" evidence="9">
    <location>
        <begin position="209"/>
        <end position="386"/>
    </location>
</feature>
<dbReference type="Pfam" id="PF06429">
    <property type="entry name" value="Flg_bbr_C"/>
    <property type="match status" value="1"/>
</dbReference>
<name>A0A9D9DDV1_9GAMM</name>
<dbReference type="GO" id="GO:0005198">
    <property type="term" value="F:structural molecule activity"/>
    <property type="evidence" value="ECO:0007669"/>
    <property type="project" value="InterPro"/>
</dbReference>
<dbReference type="InterPro" id="IPR020013">
    <property type="entry name" value="Flagellar_FlgE/F/G"/>
</dbReference>
<feature type="region of interest" description="Disordered" evidence="6">
    <location>
        <begin position="441"/>
        <end position="460"/>
    </location>
</feature>
<organism evidence="11 12">
    <name type="scientific">Candidatus Avisuccinivibrio stercorigallinarum</name>
    <dbReference type="NCBI Taxonomy" id="2840704"/>
    <lineage>
        <taxon>Bacteria</taxon>
        <taxon>Pseudomonadati</taxon>
        <taxon>Pseudomonadota</taxon>
        <taxon>Gammaproteobacteria</taxon>
        <taxon>Aeromonadales</taxon>
        <taxon>Succinivibrionaceae</taxon>
        <taxon>Succinivibrionaceae incertae sedis</taxon>
        <taxon>Candidatus Avisuccinivibrio</taxon>
    </lineage>
</organism>
<evidence type="ECO:0000256" key="4">
    <source>
        <dbReference type="ARBA" id="ARBA00023143"/>
    </source>
</evidence>
<dbReference type="GO" id="GO:0005829">
    <property type="term" value="C:cytosol"/>
    <property type="evidence" value="ECO:0007669"/>
    <property type="project" value="TreeGrafter"/>
</dbReference>
<evidence type="ECO:0000256" key="2">
    <source>
        <dbReference type="ARBA" id="ARBA00009677"/>
    </source>
</evidence>
<dbReference type="Pfam" id="PF22692">
    <property type="entry name" value="LlgE_F_G_D1"/>
    <property type="match status" value="1"/>
</dbReference>
<evidence type="ECO:0000256" key="3">
    <source>
        <dbReference type="ARBA" id="ARBA00019015"/>
    </source>
</evidence>
<dbReference type="PANTHER" id="PTHR30435">
    <property type="entry name" value="FLAGELLAR PROTEIN"/>
    <property type="match status" value="1"/>
</dbReference>
<dbReference type="InterPro" id="IPR002371">
    <property type="entry name" value="FlgK"/>
</dbReference>
<evidence type="ECO:0000259" key="10">
    <source>
        <dbReference type="Pfam" id="PF22692"/>
    </source>
</evidence>
<dbReference type="PANTHER" id="PTHR30435:SF1">
    <property type="entry name" value="FLAGELLAR HOOK PROTEIN FLGE"/>
    <property type="match status" value="1"/>
</dbReference>
<dbReference type="EMBL" id="JADINH010000193">
    <property type="protein sequence ID" value="MBO8416640.1"/>
    <property type="molecule type" value="Genomic_DNA"/>
</dbReference>
<reference evidence="11" key="2">
    <citation type="journal article" date="2021" name="PeerJ">
        <title>Extensive microbial diversity within the chicken gut microbiome revealed by metagenomics and culture.</title>
        <authorList>
            <person name="Gilroy R."/>
            <person name="Ravi A."/>
            <person name="Getino M."/>
            <person name="Pursley I."/>
            <person name="Horton D.L."/>
            <person name="Alikhan N.F."/>
            <person name="Baker D."/>
            <person name="Gharbi K."/>
            <person name="Hall N."/>
            <person name="Watson M."/>
            <person name="Adriaenssens E.M."/>
            <person name="Foster-Nyarko E."/>
            <person name="Jarju S."/>
            <person name="Secka A."/>
            <person name="Antonio M."/>
            <person name="Oren A."/>
            <person name="Chaudhuri R.R."/>
            <person name="La Ragione R."/>
            <person name="Hildebrand F."/>
            <person name="Pallen M.J."/>
        </authorList>
    </citation>
    <scope>NUCLEOTIDE SEQUENCE</scope>
    <source>
        <strain evidence="11">17213</strain>
    </source>
</reference>
<evidence type="ECO:0000259" key="7">
    <source>
        <dbReference type="Pfam" id="PF00460"/>
    </source>
</evidence>
<dbReference type="InterPro" id="IPR053967">
    <property type="entry name" value="LlgE_F_G-like_D1"/>
</dbReference>
<sequence>MFGISLSGITNAQKYLDVTSNNIANANTTGFKESRAEFADVYANSIFQNNKTVVGMGSQNSCVAQQFHQGNLSGDTGNNLDMAIQGDGFFVLSNECNPADGTHYVSDRTYTRAGAFQINNEGYLVTAQGDFVQGWDVDDDGDAISLDLSATHAINFPQDTGAPKPSSQIGISVNLPAGAELAPVPDENDPSGRDGRWEQDVGSLVKVYDTSFDPNNPDTYTCSTSQTVHDSLGAAHNLTYYLMKIKEDNAANTTTWNVVCYMDGQPVDIATSVNPAANPIRMEVVDSNSSIEGTNLYGFQMTFNSDGSLSEIFPAALNLANEGTYRSPRPDTDTSLSIHYNTDGTLHSSMGGGVDDTQDVNIQFGATQYGSSSFTVNQNSIQNDGYSTGILVNVSVSEDGIIQAEYSNGRYVNIAKLAMADFINPQGLTKVGDTQWKQSIASGEATPKEPNRGSAGSIKGANLEESNVDLTEQLVELIVAQRNYQANAQSLQTQNTVMDSIMNIR</sequence>
<dbReference type="InterPro" id="IPR037058">
    <property type="entry name" value="Falgellar_hook_FlgE_sf"/>
</dbReference>
<protein>
    <recommendedName>
        <fullName evidence="3 5">Flagellar hook protein FlgE</fullName>
    </recommendedName>
</protein>
<keyword evidence="11" id="KW-0969">Cilium</keyword>
<dbReference type="Pfam" id="PF00460">
    <property type="entry name" value="Flg_bb_rod"/>
    <property type="match status" value="1"/>
</dbReference>
<comment type="similarity">
    <text evidence="2 5">Belongs to the flagella basal body rod proteins family.</text>
</comment>